<dbReference type="PANTHER" id="PTHR47843">
    <property type="entry name" value="BTB DOMAIN-CONTAINING PROTEIN-RELATED"/>
    <property type="match status" value="1"/>
</dbReference>
<reference evidence="3" key="1">
    <citation type="journal article" date="2015" name="Genome Announc.">
        <title>Draft genome sequence of the fungus Penicillium brasilianum MG11.</title>
        <authorList>
            <person name="Horn F."/>
            <person name="Linde J."/>
            <person name="Mattern D.J."/>
            <person name="Walther G."/>
            <person name="Guthke R."/>
            <person name="Brakhage A.A."/>
            <person name="Valiante V."/>
        </authorList>
    </citation>
    <scope>NUCLEOTIDE SEQUENCE [LARGE SCALE GENOMIC DNA]</scope>
    <source>
        <strain evidence="3">MG11</strain>
    </source>
</reference>
<evidence type="ECO:0000256" key="1">
    <source>
        <dbReference type="SAM" id="MobiDB-lite"/>
    </source>
</evidence>
<name>A0A0F7TG17_PENBI</name>
<dbReference type="OrthoDB" id="9997739at2759"/>
<dbReference type="EMBL" id="CDHK01000001">
    <property type="protein sequence ID" value="CEJ54857.1"/>
    <property type="molecule type" value="Genomic_DNA"/>
</dbReference>
<organism evidence="2 3">
    <name type="scientific">Penicillium brasilianum</name>
    <dbReference type="NCBI Taxonomy" id="104259"/>
    <lineage>
        <taxon>Eukaryota</taxon>
        <taxon>Fungi</taxon>
        <taxon>Dikarya</taxon>
        <taxon>Ascomycota</taxon>
        <taxon>Pezizomycotina</taxon>
        <taxon>Eurotiomycetes</taxon>
        <taxon>Eurotiomycetidae</taxon>
        <taxon>Eurotiales</taxon>
        <taxon>Aspergillaceae</taxon>
        <taxon>Penicillium</taxon>
    </lineage>
</organism>
<dbReference type="AlphaFoldDB" id="A0A0F7TG17"/>
<protein>
    <recommendedName>
        <fullName evidence="4">BTB domain-containing protein</fullName>
    </recommendedName>
</protein>
<dbReference type="PANTHER" id="PTHR47843:SF2">
    <property type="entry name" value="BTB DOMAIN-CONTAINING PROTEIN"/>
    <property type="match status" value="1"/>
</dbReference>
<dbReference type="Proteomes" id="UP000042958">
    <property type="component" value="Unassembled WGS sequence"/>
</dbReference>
<gene>
    <name evidence="2" type="ORF">PMG11_01146</name>
</gene>
<accession>A0A0F7TG17</accession>
<evidence type="ECO:0008006" key="4">
    <source>
        <dbReference type="Google" id="ProtNLM"/>
    </source>
</evidence>
<proteinExistence type="predicted"/>
<sequence>MENFEDILRSREFHFLIGPDRTKITIHAGLVKSLSAPLFALIHNGQMRESLSGTAEMEDIEVGTFVAFCEFGYRGRYKTPSRTCEEEEDGESPTKQEGPNQSVRISDSQSAQIDSEESQSDREQQPSQAYIFERPIGPFHIPPSGCSPEREHFEPKAASTFVISPSRHRLRQFEFLEFPGEEAVKAHNPDFLAHAKIYMFATRYLVDSLREQCLKSLHRDLCEFTLNARNMSHFLDLLQYTFEHTGRQEPGGFASLRRVVIDYTSCKAKYLVKSARFRQILDTFGEIGSDLVAKLVQ</sequence>
<keyword evidence="3" id="KW-1185">Reference proteome</keyword>
<evidence type="ECO:0000313" key="3">
    <source>
        <dbReference type="Proteomes" id="UP000042958"/>
    </source>
</evidence>
<feature type="region of interest" description="Disordered" evidence="1">
    <location>
        <begin position="79"/>
        <end position="126"/>
    </location>
</feature>
<dbReference type="InterPro" id="IPR011333">
    <property type="entry name" value="SKP1/BTB/POZ_sf"/>
</dbReference>
<dbReference type="STRING" id="104259.A0A0F7TG17"/>
<evidence type="ECO:0000313" key="2">
    <source>
        <dbReference type="EMBL" id="CEJ54857.1"/>
    </source>
</evidence>
<feature type="compositionally biased region" description="Polar residues" evidence="1">
    <location>
        <begin position="93"/>
        <end position="113"/>
    </location>
</feature>
<dbReference type="Gene3D" id="3.30.710.10">
    <property type="entry name" value="Potassium Channel Kv1.1, Chain A"/>
    <property type="match status" value="1"/>
</dbReference>